<comment type="caution">
    <text evidence="7">The sequence shown here is derived from an EMBL/GenBank/DDBJ whole genome shotgun (WGS) entry which is preliminary data.</text>
</comment>
<dbReference type="Gene3D" id="3.40.190.10">
    <property type="entry name" value="Periplasmic binding protein-like II"/>
    <property type="match status" value="1"/>
</dbReference>
<evidence type="ECO:0000256" key="2">
    <source>
        <dbReference type="ARBA" id="ARBA00005695"/>
    </source>
</evidence>
<dbReference type="GO" id="GO:0015833">
    <property type="term" value="P:peptide transport"/>
    <property type="evidence" value="ECO:0007669"/>
    <property type="project" value="TreeGrafter"/>
</dbReference>
<dbReference type="PANTHER" id="PTHR30290">
    <property type="entry name" value="PERIPLASMIC BINDING COMPONENT OF ABC TRANSPORTER"/>
    <property type="match status" value="1"/>
</dbReference>
<dbReference type="OrthoDB" id="137511at2"/>
<keyword evidence="8" id="KW-1185">Reference proteome</keyword>
<dbReference type="CDD" id="cd08504">
    <property type="entry name" value="PBP2_OppA"/>
    <property type="match status" value="1"/>
</dbReference>
<dbReference type="Pfam" id="PF00496">
    <property type="entry name" value="SBP_bac_5"/>
    <property type="match status" value="1"/>
</dbReference>
<dbReference type="Gene3D" id="3.90.76.10">
    <property type="entry name" value="Dipeptide-binding Protein, Domain 1"/>
    <property type="match status" value="1"/>
</dbReference>
<feature type="signal peptide" evidence="5">
    <location>
        <begin position="1"/>
        <end position="21"/>
    </location>
</feature>
<feature type="chain" id="PRO_5038419228" evidence="5">
    <location>
        <begin position="22"/>
        <end position="530"/>
    </location>
</feature>
<dbReference type="InterPro" id="IPR030678">
    <property type="entry name" value="Peptide/Ni-bd"/>
</dbReference>
<dbReference type="PROSITE" id="PS51257">
    <property type="entry name" value="PROKAR_LIPOPROTEIN"/>
    <property type="match status" value="1"/>
</dbReference>
<keyword evidence="3" id="KW-0813">Transport</keyword>
<dbReference type="GO" id="GO:0030288">
    <property type="term" value="C:outer membrane-bounded periplasmic space"/>
    <property type="evidence" value="ECO:0007669"/>
    <property type="project" value="UniProtKB-ARBA"/>
</dbReference>
<comment type="subcellular location">
    <subcellularLocation>
        <location evidence="1">Cell envelope</location>
    </subcellularLocation>
</comment>
<feature type="domain" description="Solute-binding protein family 5" evidence="6">
    <location>
        <begin position="72"/>
        <end position="451"/>
    </location>
</feature>
<organism evidence="7 8">
    <name type="scientific">Anaerosporomusa subterranea</name>
    <dbReference type="NCBI Taxonomy" id="1794912"/>
    <lineage>
        <taxon>Bacteria</taxon>
        <taxon>Bacillati</taxon>
        <taxon>Bacillota</taxon>
        <taxon>Negativicutes</taxon>
        <taxon>Acetonemataceae</taxon>
        <taxon>Anaerosporomusa</taxon>
    </lineage>
</organism>
<dbReference type="Gene3D" id="3.10.105.10">
    <property type="entry name" value="Dipeptide-binding Protein, Domain 3"/>
    <property type="match status" value="1"/>
</dbReference>
<dbReference type="AlphaFoldDB" id="A0A154BVZ8"/>
<evidence type="ECO:0000256" key="1">
    <source>
        <dbReference type="ARBA" id="ARBA00004196"/>
    </source>
</evidence>
<dbReference type="STRING" id="1794912.AXX12_01265"/>
<reference evidence="7 8" key="1">
    <citation type="submission" date="2016-02" db="EMBL/GenBank/DDBJ databases">
        <title>Anaerosporomusa subterraneum gen. nov., sp. nov., a spore-forming obligate anaerobe isolated from saprolite.</title>
        <authorList>
            <person name="Choi J.K."/>
            <person name="Shah M."/>
            <person name="Yee N."/>
        </authorList>
    </citation>
    <scope>NUCLEOTIDE SEQUENCE [LARGE SCALE GENOMIC DNA]</scope>
    <source>
        <strain evidence="7 8">RU4</strain>
    </source>
</reference>
<gene>
    <name evidence="7" type="ORF">AXX12_01265</name>
</gene>
<dbReference type="EMBL" id="LSGP01000001">
    <property type="protein sequence ID" value="KYZ78203.1"/>
    <property type="molecule type" value="Genomic_DNA"/>
</dbReference>
<evidence type="ECO:0000259" key="6">
    <source>
        <dbReference type="Pfam" id="PF00496"/>
    </source>
</evidence>
<accession>A0A154BVZ8</accession>
<evidence type="ECO:0000313" key="8">
    <source>
        <dbReference type="Proteomes" id="UP000076268"/>
    </source>
</evidence>
<comment type="similarity">
    <text evidence="2">Belongs to the bacterial solute-binding protein 5 family.</text>
</comment>
<dbReference type="InterPro" id="IPR039424">
    <property type="entry name" value="SBP_5"/>
</dbReference>
<dbReference type="Proteomes" id="UP000076268">
    <property type="component" value="Unassembled WGS sequence"/>
</dbReference>
<dbReference type="FunFam" id="3.90.76.10:FF:000001">
    <property type="entry name" value="Oligopeptide ABC transporter substrate-binding protein"/>
    <property type="match status" value="1"/>
</dbReference>
<evidence type="ECO:0000313" key="7">
    <source>
        <dbReference type="EMBL" id="KYZ78203.1"/>
    </source>
</evidence>
<dbReference type="GO" id="GO:1904680">
    <property type="term" value="F:peptide transmembrane transporter activity"/>
    <property type="evidence" value="ECO:0007669"/>
    <property type="project" value="TreeGrafter"/>
</dbReference>
<evidence type="ECO:0000256" key="4">
    <source>
        <dbReference type="ARBA" id="ARBA00022729"/>
    </source>
</evidence>
<proteinExistence type="inferred from homology"/>
<sequence length="530" mass="59478">MLKNRLLLILCCTLIAGLLMTGCSKQQSTHLRYAVGAEPESIDPRKSTSIAASTIEAQLFEGLTVLDAANRPAPAAAERWEVSADGLVYVFHLRQAAKWSNGESVTAHDFEYAWKTCLSPDFASPYAYQMFYIKNGEAYHNKKASADQVGVKALNDYTLEVRLERPAPYFLSLTAFHTYYPVHQKTVAANGKWATDAKSVVGNGPFLLTLWQHSSKMELAKNPHYWDAASVKLARMEFLLLDSASTVMAMFERNQIDIGDNLPASEIPRLLAEKKVQIQPQLGVGYYSFNMQKAPFDNAKVRKAFQLAIDREVLVKKVLQGGQQPAFALVPTGLADVKPGEDFRKVGGDLLKNNDIETAKRLLAEAGFPDGKGLPPITLLYNTSETHKMMAEAIQEMWKKNLGVLVQLSNQEWKVFLDSLDRHEFQMARDSWVGDYADPMTFIELFEMTNGNNVPDYKNPDYDALVNQAKKTPDQQTRMQAMHAAEKLLIDDAVIIPLYYYTSPSLVKDRVKGTMRSIFGNIYFKNAYLQ</sequence>
<dbReference type="SUPFAM" id="SSF53850">
    <property type="entry name" value="Periplasmic binding protein-like II"/>
    <property type="match status" value="1"/>
</dbReference>
<name>A0A154BVZ8_ANASB</name>
<dbReference type="InterPro" id="IPR000914">
    <property type="entry name" value="SBP_5_dom"/>
</dbReference>
<evidence type="ECO:0000256" key="5">
    <source>
        <dbReference type="SAM" id="SignalP"/>
    </source>
</evidence>
<dbReference type="PANTHER" id="PTHR30290:SF10">
    <property type="entry name" value="PERIPLASMIC OLIGOPEPTIDE-BINDING PROTEIN-RELATED"/>
    <property type="match status" value="1"/>
</dbReference>
<dbReference type="PIRSF" id="PIRSF002741">
    <property type="entry name" value="MppA"/>
    <property type="match status" value="1"/>
</dbReference>
<dbReference type="FunFam" id="3.10.105.10:FF:000001">
    <property type="entry name" value="Oligopeptide ABC transporter, oligopeptide-binding protein"/>
    <property type="match status" value="1"/>
</dbReference>
<dbReference type="GO" id="GO:0043190">
    <property type="term" value="C:ATP-binding cassette (ABC) transporter complex"/>
    <property type="evidence" value="ECO:0007669"/>
    <property type="project" value="InterPro"/>
</dbReference>
<evidence type="ECO:0000256" key="3">
    <source>
        <dbReference type="ARBA" id="ARBA00022448"/>
    </source>
</evidence>
<protein>
    <submittedName>
        <fullName evidence="7">ABC transporter substrate-binding protein</fullName>
    </submittedName>
</protein>
<keyword evidence="4 5" id="KW-0732">Signal</keyword>
<dbReference type="RefSeq" id="WP_066236999.1">
    <property type="nucleotide sequence ID" value="NZ_LSGP01000001.1"/>
</dbReference>